<dbReference type="HOGENOM" id="CLU_1036934_0_0_0"/>
<dbReference type="InterPro" id="IPR027417">
    <property type="entry name" value="P-loop_NTPase"/>
</dbReference>
<keyword evidence="3" id="KW-0812">Transmembrane</keyword>
<dbReference type="InterPro" id="IPR010635">
    <property type="entry name" value="Heparan_SO4-6-sulfoTrfase"/>
</dbReference>
<dbReference type="PANTHER" id="PTHR12812:SF0">
    <property type="entry name" value="HEPARAN-SULFATE 6-O-SULFOTRANSFERASE"/>
    <property type="match status" value="1"/>
</dbReference>
<name>A3ZP87_9BACT</name>
<dbReference type="InterPro" id="IPR005331">
    <property type="entry name" value="Sulfotransferase"/>
</dbReference>
<dbReference type="Gene3D" id="3.40.50.300">
    <property type="entry name" value="P-loop containing nucleotide triphosphate hydrolases"/>
    <property type="match status" value="1"/>
</dbReference>
<evidence type="ECO:0000313" key="8">
    <source>
        <dbReference type="Proteomes" id="UP000004358"/>
    </source>
</evidence>
<dbReference type="Pfam" id="PF03567">
    <property type="entry name" value="Sulfotransfer_2"/>
    <property type="match status" value="1"/>
</dbReference>
<evidence type="ECO:0000256" key="6">
    <source>
        <dbReference type="ARBA" id="ARBA00023180"/>
    </source>
</evidence>
<reference evidence="7 8" key="1">
    <citation type="submission" date="2006-02" db="EMBL/GenBank/DDBJ databases">
        <authorList>
            <person name="Amann R."/>
            <person name="Ferriera S."/>
            <person name="Johnson J."/>
            <person name="Kravitz S."/>
            <person name="Halpern A."/>
            <person name="Remington K."/>
            <person name="Beeson K."/>
            <person name="Tran B."/>
            <person name="Rogers Y.-H."/>
            <person name="Friedman R."/>
            <person name="Venter J.C."/>
        </authorList>
    </citation>
    <scope>NUCLEOTIDE SEQUENCE [LARGE SCALE GENOMIC DNA]</scope>
    <source>
        <strain evidence="7 8">DSM 3645</strain>
    </source>
</reference>
<sequence length="268" mass="31299">MDLLMFRRSLARFKKRPLYFLHINKTAGTTVTAAFGECMRRKGVEQYLLRERICGPQEFEGLRSLPADRIDSYSLYRGHFGLLLPQIIQRPCRIVTILRDPVRRIVSHYHHIKRSPDRKHHQRIVGGKMSLLDCLEDEVLRPIFWNMQVRHLGWSPLISREKLLQFDYEPWDDPQSLPCAEDEQAMVKRAKETIDQAEVVGVTEQLPKFFGKVAKTIEIPFQPPSNRRMVGEYSAELSPSEISQIQECCNLDQELYDYVRSRVERTGG</sequence>
<evidence type="ECO:0000256" key="1">
    <source>
        <dbReference type="ARBA" id="ARBA00004167"/>
    </source>
</evidence>
<dbReference type="PANTHER" id="PTHR12812">
    <property type="entry name" value="HEPARAN SULFATE 6-O-SULFOTRANSFERASE 3"/>
    <property type="match status" value="1"/>
</dbReference>
<protein>
    <recommendedName>
        <fullName evidence="9">Sulfotransferase family protein</fullName>
    </recommendedName>
</protein>
<gene>
    <name evidence="7" type="ORF">DSM3645_28327</name>
</gene>
<comment type="caution">
    <text evidence="7">The sequence shown here is derived from an EMBL/GenBank/DDBJ whole genome shotgun (WGS) entry which is preliminary data.</text>
</comment>
<dbReference type="STRING" id="314230.DSM3645_28327"/>
<evidence type="ECO:0000256" key="3">
    <source>
        <dbReference type="ARBA" id="ARBA00022692"/>
    </source>
</evidence>
<dbReference type="AlphaFoldDB" id="A3ZP87"/>
<keyword evidence="4" id="KW-1133">Transmembrane helix</keyword>
<keyword evidence="5" id="KW-0472">Membrane</keyword>
<dbReference type="GO" id="GO:0017095">
    <property type="term" value="F:heparan sulfate 6-sulfotransferase activity"/>
    <property type="evidence" value="ECO:0007669"/>
    <property type="project" value="TreeGrafter"/>
</dbReference>
<dbReference type="EMBL" id="AANZ01000004">
    <property type="protein sequence ID" value="EAQ81565.1"/>
    <property type="molecule type" value="Genomic_DNA"/>
</dbReference>
<dbReference type="Proteomes" id="UP000004358">
    <property type="component" value="Unassembled WGS sequence"/>
</dbReference>
<evidence type="ECO:0000256" key="2">
    <source>
        <dbReference type="ARBA" id="ARBA00022679"/>
    </source>
</evidence>
<accession>A3ZP87</accession>
<evidence type="ECO:0000313" key="7">
    <source>
        <dbReference type="EMBL" id="EAQ81565.1"/>
    </source>
</evidence>
<evidence type="ECO:0000256" key="4">
    <source>
        <dbReference type="ARBA" id="ARBA00022989"/>
    </source>
</evidence>
<evidence type="ECO:0008006" key="9">
    <source>
        <dbReference type="Google" id="ProtNLM"/>
    </source>
</evidence>
<organism evidence="7 8">
    <name type="scientific">Blastopirellula marina DSM 3645</name>
    <dbReference type="NCBI Taxonomy" id="314230"/>
    <lineage>
        <taxon>Bacteria</taxon>
        <taxon>Pseudomonadati</taxon>
        <taxon>Planctomycetota</taxon>
        <taxon>Planctomycetia</taxon>
        <taxon>Pirellulales</taxon>
        <taxon>Pirellulaceae</taxon>
        <taxon>Blastopirellula</taxon>
    </lineage>
</organism>
<keyword evidence="2" id="KW-0808">Transferase</keyword>
<comment type="subcellular location">
    <subcellularLocation>
        <location evidence="1">Membrane</location>
        <topology evidence="1">Single-pass membrane protein</topology>
    </subcellularLocation>
</comment>
<dbReference type="SUPFAM" id="SSF52540">
    <property type="entry name" value="P-loop containing nucleoside triphosphate hydrolases"/>
    <property type="match status" value="1"/>
</dbReference>
<proteinExistence type="predicted"/>
<keyword evidence="6" id="KW-0325">Glycoprotein</keyword>
<dbReference type="GO" id="GO:0016020">
    <property type="term" value="C:membrane"/>
    <property type="evidence" value="ECO:0007669"/>
    <property type="project" value="UniProtKB-SubCell"/>
</dbReference>
<evidence type="ECO:0000256" key="5">
    <source>
        <dbReference type="ARBA" id="ARBA00023136"/>
    </source>
</evidence>